<keyword evidence="5" id="KW-1185">Reference proteome</keyword>
<organism evidence="4">
    <name type="scientific">Oikopleura dioica</name>
    <name type="common">Tunicate</name>
    <dbReference type="NCBI Taxonomy" id="34765"/>
    <lineage>
        <taxon>Eukaryota</taxon>
        <taxon>Metazoa</taxon>
        <taxon>Chordata</taxon>
        <taxon>Tunicata</taxon>
        <taxon>Appendicularia</taxon>
        <taxon>Copelata</taxon>
        <taxon>Oikopleuridae</taxon>
        <taxon>Oikopleura</taxon>
    </lineage>
</organism>
<accession>E4XKT7</accession>
<dbReference type="Gene3D" id="3.40.50.10190">
    <property type="entry name" value="BRCT domain"/>
    <property type="match status" value="2"/>
</dbReference>
<dbReference type="Gene3D" id="1.20.900.10">
    <property type="entry name" value="Dbl homology (DH) domain"/>
    <property type="match status" value="1"/>
</dbReference>
<dbReference type="InterPro" id="IPR011993">
    <property type="entry name" value="PH-like_dom_sf"/>
</dbReference>
<dbReference type="SMART" id="SM00325">
    <property type="entry name" value="RhoGEF"/>
    <property type="match status" value="1"/>
</dbReference>
<dbReference type="EMBL" id="FN653066">
    <property type="protein sequence ID" value="CBY25004.1"/>
    <property type="molecule type" value="Genomic_DNA"/>
</dbReference>
<dbReference type="GO" id="GO:0005096">
    <property type="term" value="F:GTPase activator activity"/>
    <property type="evidence" value="ECO:0007669"/>
    <property type="project" value="InterPro"/>
</dbReference>
<dbReference type="InterPro" id="IPR036420">
    <property type="entry name" value="BRCT_dom_sf"/>
</dbReference>
<dbReference type="InterPro" id="IPR026817">
    <property type="entry name" value="Ect2"/>
</dbReference>
<dbReference type="FunCoup" id="E4XKT7">
    <property type="interactions" value="43"/>
</dbReference>
<protein>
    <recommendedName>
        <fullName evidence="6">DH domain-containing protein</fullName>
    </recommendedName>
</protein>
<feature type="domain" description="BRCT" evidence="3">
    <location>
        <begin position="204"/>
        <end position="292"/>
    </location>
</feature>
<dbReference type="Proteomes" id="UP000001307">
    <property type="component" value="Unassembled WGS sequence"/>
</dbReference>
<evidence type="ECO:0000259" key="2">
    <source>
        <dbReference type="PROSITE" id="PS50010"/>
    </source>
</evidence>
<dbReference type="PROSITE" id="PS00741">
    <property type="entry name" value="DH_1"/>
    <property type="match status" value="1"/>
</dbReference>
<dbReference type="PROSITE" id="PS50172">
    <property type="entry name" value="BRCT"/>
    <property type="match status" value="1"/>
</dbReference>
<dbReference type="InterPro" id="IPR000219">
    <property type="entry name" value="DH_dom"/>
</dbReference>
<reference evidence="4" key="1">
    <citation type="journal article" date="2010" name="Science">
        <title>Plasticity of animal genome architecture unmasked by rapid evolution of a pelagic tunicate.</title>
        <authorList>
            <person name="Denoeud F."/>
            <person name="Henriet S."/>
            <person name="Mungpakdee S."/>
            <person name="Aury J.M."/>
            <person name="Da Silva C."/>
            <person name="Brinkmann H."/>
            <person name="Mikhaleva J."/>
            <person name="Olsen L.C."/>
            <person name="Jubin C."/>
            <person name="Canestro C."/>
            <person name="Bouquet J.M."/>
            <person name="Danks G."/>
            <person name="Poulain J."/>
            <person name="Campsteijn C."/>
            <person name="Adamski M."/>
            <person name="Cross I."/>
            <person name="Yadetie F."/>
            <person name="Muffato M."/>
            <person name="Louis A."/>
            <person name="Butcher S."/>
            <person name="Tsagkogeorga G."/>
            <person name="Konrad A."/>
            <person name="Singh S."/>
            <person name="Jensen M.F."/>
            <person name="Cong E.H."/>
            <person name="Eikeseth-Otteraa H."/>
            <person name="Noel B."/>
            <person name="Anthouard V."/>
            <person name="Porcel B.M."/>
            <person name="Kachouri-Lafond R."/>
            <person name="Nishino A."/>
            <person name="Ugolini M."/>
            <person name="Chourrout P."/>
            <person name="Nishida H."/>
            <person name="Aasland R."/>
            <person name="Huzurbazar S."/>
            <person name="Westhof E."/>
            <person name="Delsuc F."/>
            <person name="Lehrach H."/>
            <person name="Reinhardt R."/>
            <person name="Weissenbach J."/>
            <person name="Roy S.W."/>
            <person name="Artiguenave F."/>
            <person name="Postlethwait J.H."/>
            <person name="Manak J.R."/>
            <person name="Thompson E.M."/>
            <person name="Jaillon O."/>
            <person name="Du Pasquier L."/>
            <person name="Boudinot P."/>
            <person name="Liberles D.A."/>
            <person name="Volff J.N."/>
            <person name="Philippe H."/>
            <person name="Lenhard B."/>
            <person name="Roest Crollius H."/>
            <person name="Wincker P."/>
            <person name="Chourrout D."/>
        </authorList>
    </citation>
    <scope>NUCLEOTIDE SEQUENCE [LARGE SCALE GENOMIC DNA]</scope>
</reference>
<evidence type="ECO:0008006" key="6">
    <source>
        <dbReference type="Google" id="ProtNLM"/>
    </source>
</evidence>
<dbReference type="Pfam" id="PF00621">
    <property type="entry name" value="RhoGEF"/>
    <property type="match status" value="1"/>
</dbReference>
<dbReference type="SUPFAM" id="SSF52113">
    <property type="entry name" value="BRCT domain"/>
    <property type="match status" value="1"/>
</dbReference>
<dbReference type="Pfam" id="PF21242">
    <property type="entry name" value="ECT2_PH"/>
    <property type="match status" value="1"/>
</dbReference>
<dbReference type="CDD" id="cd00160">
    <property type="entry name" value="RhoGEF"/>
    <property type="match status" value="1"/>
</dbReference>
<sequence>MSGNTIIFAEKSVLRCEEVDSAVRRLKEMAGHEFVEFSTFEDIRDNEAPYVNDDLIFLVQDFSGTLFDSIVGTYKRRIPKITVLGKSYFLNICEDRENEGLTYNKGRHIFNTALLGKVIVIGGQPKSTYMQAIKLCKYMGGQLKDQISPRIDYLFTTNLRTKKYIDASKFNVPIYKRQIVFDIWEQRDNADFFRELTKEKLDNWRPPPFEDFNMRFMGFSDEEASQLQEELLSHGGNITPRNDPHLDFIVIPNDMTKPLAMAADDLEKMVVVEWFWSCIQVGYRLESQHYRPSWYDKLFETMLENTEFADESGGASMIASPNRLNVSKSGETRYELLRDLALKFGITDAEIDEFDGSQKPAKSRRSLITTVVDGVTKKLETSKDDPQIKIDKARVARKHICMEISQVERNYVKILHHIVSEYKAKLEEAKLIPEAECRQIFGNLVELCNIHSEMDDDIEGAMKTWSDSTQLGQMIGSYGERLLKEYPPYINYLEQSLEKVKTLTEKSTKFRAFLKSTQARSTYKYDLVDMLTRPVQQLPRYLLLLKDLRSKTEVMDSEHPDIPHLDAALQIIKKVTVEVNNARGKAENQVALFDLLTKEISDCPPMILSAQRRFVARYNCVGLDASACLGTKLNDKLCVVLFNDILMICRRRSSRKVTRQPSDRGATPGRQSSKKESLFYKCHFSLSKVLNVLRVKETSEVKRCISIAINHREQLSLFTHQITKEEDKESILTTLCDAIIKDRDGDREMMKDIITETEHGALNINLKEINQPGATTAKKMKLTLQKGLKKFSSKAHLEPSEPTSLTAADRYDSDVSLASISSNISLVQTSTGLPYNDTPSKYRSPLKNGFSTVRGFLSVKKKTRTNKQILDSSTFNAMDSSEHAFQPPKSLPPRISKK</sequence>
<dbReference type="PANTHER" id="PTHR16777">
    <property type="entry name" value="PROTEIN ECT2"/>
    <property type="match status" value="1"/>
</dbReference>
<dbReference type="GO" id="GO:0007399">
    <property type="term" value="P:nervous system development"/>
    <property type="evidence" value="ECO:0007669"/>
    <property type="project" value="TreeGrafter"/>
</dbReference>
<dbReference type="InParanoid" id="E4XKT7"/>
<dbReference type="GO" id="GO:0035556">
    <property type="term" value="P:intracellular signal transduction"/>
    <property type="evidence" value="ECO:0007669"/>
    <property type="project" value="InterPro"/>
</dbReference>
<dbReference type="Pfam" id="PF00533">
    <property type="entry name" value="BRCT"/>
    <property type="match status" value="1"/>
</dbReference>
<dbReference type="InterPro" id="IPR001357">
    <property type="entry name" value="BRCT_dom"/>
</dbReference>
<name>E4XKT7_OIKDI</name>
<dbReference type="InterPro" id="IPR035899">
    <property type="entry name" value="DBL_dom_sf"/>
</dbReference>
<dbReference type="InterPro" id="IPR001331">
    <property type="entry name" value="GDS_CDC24_CS"/>
</dbReference>
<evidence type="ECO:0000256" key="1">
    <source>
        <dbReference type="SAM" id="MobiDB-lite"/>
    </source>
</evidence>
<dbReference type="AlphaFoldDB" id="E4XKT7"/>
<dbReference type="SUPFAM" id="SSF48065">
    <property type="entry name" value="DBL homology domain (DH-domain)"/>
    <property type="match status" value="1"/>
</dbReference>
<dbReference type="GO" id="GO:0005938">
    <property type="term" value="C:cell cortex"/>
    <property type="evidence" value="ECO:0007669"/>
    <property type="project" value="TreeGrafter"/>
</dbReference>
<feature type="region of interest" description="Disordered" evidence="1">
    <location>
        <begin position="875"/>
        <end position="898"/>
    </location>
</feature>
<dbReference type="InterPro" id="IPR049395">
    <property type="entry name" value="ECT2_PH"/>
</dbReference>
<gene>
    <name evidence="4" type="ORF">GSOID_T00014304001</name>
</gene>
<dbReference type="SMART" id="SM00292">
    <property type="entry name" value="BRCT"/>
    <property type="match status" value="2"/>
</dbReference>
<dbReference type="OrthoDB" id="9997817at2759"/>
<dbReference type="GO" id="GO:0005085">
    <property type="term" value="F:guanyl-nucleotide exchange factor activity"/>
    <property type="evidence" value="ECO:0007669"/>
    <property type="project" value="InterPro"/>
</dbReference>
<evidence type="ECO:0000313" key="4">
    <source>
        <dbReference type="EMBL" id="CBY25004.1"/>
    </source>
</evidence>
<dbReference type="PROSITE" id="PS50010">
    <property type="entry name" value="DH_2"/>
    <property type="match status" value="1"/>
</dbReference>
<proteinExistence type="predicted"/>
<dbReference type="Gene3D" id="2.30.29.30">
    <property type="entry name" value="Pleckstrin-homology domain (PH domain)/Phosphotyrosine-binding domain (PTB)"/>
    <property type="match status" value="1"/>
</dbReference>
<dbReference type="CDD" id="cd01229">
    <property type="entry name" value="PH_Ect2"/>
    <property type="match status" value="1"/>
</dbReference>
<evidence type="ECO:0000259" key="3">
    <source>
        <dbReference type="PROSITE" id="PS50172"/>
    </source>
</evidence>
<dbReference type="GO" id="GO:2000431">
    <property type="term" value="P:regulation of cytokinesis, actomyosin contractile ring assembly"/>
    <property type="evidence" value="ECO:0007669"/>
    <property type="project" value="InterPro"/>
</dbReference>
<dbReference type="GO" id="GO:0000281">
    <property type="term" value="P:mitotic cytokinesis"/>
    <property type="evidence" value="ECO:0007669"/>
    <property type="project" value="TreeGrafter"/>
</dbReference>
<dbReference type="PANTHER" id="PTHR16777:SF2">
    <property type="entry name" value="PROTEIN ECT2"/>
    <property type="match status" value="1"/>
</dbReference>
<feature type="domain" description="DH" evidence="2">
    <location>
        <begin position="396"/>
        <end position="582"/>
    </location>
</feature>
<evidence type="ECO:0000313" key="5">
    <source>
        <dbReference type="Proteomes" id="UP000001307"/>
    </source>
</evidence>
<dbReference type="GO" id="GO:0005634">
    <property type="term" value="C:nucleus"/>
    <property type="evidence" value="ECO:0007669"/>
    <property type="project" value="InterPro"/>
</dbReference>